<comment type="caution">
    <text evidence="1">The sequence shown here is derived from an EMBL/GenBank/DDBJ whole genome shotgun (WGS) entry which is preliminary data.</text>
</comment>
<keyword evidence="2" id="KW-1185">Reference proteome</keyword>
<accession>A0ABR1HG95</accession>
<proteinExistence type="predicted"/>
<organism evidence="1 2">
    <name type="scientific">Neonectria magnoliae</name>
    <dbReference type="NCBI Taxonomy" id="2732573"/>
    <lineage>
        <taxon>Eukaryota</taxon>
        <taxon>Fungi</taxon>
        <taxon>Dikarya</taxon>
        <taxon>Ascomycota</taxon>
        <taxon>Pezizomycotina</taxon>
        <taxon>Sordariomycetes</taxon>
        <taxon>Hypocreomycetidae</taxon>
        <taxon>Hypocreales</taxon>
        <taxon>Nectriaceae</taxon>
        <taxon>Neonectria</taxon>
    </lineage>
</organism>
<evidence type="ECO:0000313" key="1">
    <source>
        <dbReference type="EMBL" id="KAK7420145.1"/>
    </source>
</evidence>
<sequence>MPPKPDDRPKCGKVTSIAVIDNLLGKDKVIFQNGEAAYDLRIEPRSIISFDTQASNGPTDPGTVGREPTYPSWFISIVGKDLVRVDSITDDPETLQIELPSLCLW</sequence>
<reference evidence="1 2" key="1">
    <citation type="journal article" date="2025" name="Microbiol. Resour. Announc.">
        <title>Draft genome sequences for Neonectria magnoliae and Neonectria punicea, canker pathogens of Liriodendron tulipifera and Acer saccharum in West Virginia.</title>
        <authorList>
            <person name="Petronek H.M."/>
            <person name="Kasson M.T."/>
            <person name="Metheny A.M."/>
            <person name="Stauder C.M."/>
            <person name="Lovett B."/>
            <person name="Lynch S.C."/>
            <person name="Garnas J.R."/>
            <person name="Kasson L.R."/>
            <person name="Stajich J.E."/>
        </authorList>
    </citation>
    <scope>NUCLEOTIDE SEQUENCE [LARGE SCALE GENOMIC DNA]</scope>
    <source>
        <strain evidence="1 2">NRRL 64651</strain>
    </source>
</reference>
<dbReference type="EMBL" id="JAZAVK010000139">
    <property type="protein sequence ID" value="KAK7420145.1"/>
    <property type="molecule type" value="Genomic_DNA"/>
</dbReference>
<gene>
    <name evidence="1" type="ORF">QQZ08_010559</name>
</gene>
<evidence type="ECO:0000313" key="2">
    <source>
        <dbReference type="Proteomes" id="UP001498421"/>
    </source>
</evidence>
<name>A0ABR1HG95_9HYPO</name>
<protein>
    <submittedName>
        <fullName evidence="1">Uncharacterized protein</fullName>
    </submittedName>
</protein>
<dbReference type="Proteomes" id="UP001498421">
    <property type="component" value="Unassembled WGS sequence"/>
</dbReference>